<evidence type="ECO:0000256" key="2">
    <source>
        <dbReference type="SAM" id="SignalP"/>
    </source>
</evidence>
<name>A0AAV6VUK1_9ARAC</name>
<dbReference type="InterPro" id="IPR024134">
    <property type="entry name" value="SOD_Cu/Zn_/chaperone"/>
</dbReference>
<proteinExistence type="predicted"/>
<gene>
    <name evidence="4" type="ORF">JTE90_000869</name>
</gene>
<keyword evidence="5" id="KW-1185">Reference proteome</keyword>
<dbReference type="Proteomes" id="UP000827092">
    <property type="component" value="Unassembled WGS sequence"/>
</dbReference>
<dbReference type="GO" id="GO:0005507">
    <property type="term" value="F:copper ion binding"/>
    <property type="evidence" value="ECO:0007669"/>
    <property type="project" value="InterPro"/>
</dbReference>
<dbReference type="EMBL" id="JAFNEN010000024">
    <property type="protein sequence ID" value="KAG8199776.1"/>
    <property type="molecule type" value="Genomic_DNA"/>
</dbReference>
<dbReference type="PROSITE" id="PS00332">
    <property type="entry name" value="SOD_CU_ZN_2"/>
    <property type="match status" value="1"/>
</dbReference>
<evidence type="ECO:0000313" key="5">
    <source>
        <dbReference type="Proteomes" id="UP000827092"/>
    </source>
</evidence>
<dbReference type="InterPro" id="IPR018152">
    <property type="entry name" value="SOD_Cu/Zn_BS"/>
</dbReference>
<sequence>MFRSVFLLGLLVVFVQSYAQHQVQMPEASSLLDQDEGLFAQVQELQKNVTEIWTYIHTLRNAVTEHLNHLRQHQVELESTVHRLEHAGQSGTHASHTDDHHSGEHGHSHSGEHHSHSGEHGHSHSGEHSSHGDDHQHSHSGEQHSHSGGDDHHHESHSHSHSHGSEDSHSSHTDGDHQHMDHHESEDVQQSHQGADPLPEPLVVPVHRQSHTHHHQPASSTPKPIGMQLMTEQGHHHHHHDHQAPQAMSSVRNLTRVSVVMPKYSEYALYDLAVCNVQSNRAIPESQQQNVMGQVTLWQKKSGGPLNVHVRLQGFSMGDHHGAHQAIQTLQNPHGALHQAHSEDNEEAPAKGHKHGFHVHTNGDLSNGCQSTGPHYNPKSVNHGAPDALVRHVGDFGKIECDDHGITNQVFSDNIASLTGPYSIIGKSMVIHSLEDDLGLGGDEESLRTGNAGTRIACCVIQKVEKIPIRSYKAMKTAVQRKN</sequence>
<dbReference type="Pfam" id="PF00080">
    <property type="entry name" value="Sod_Cu"/>
    <property type="match status" value="1"/>
</dbReference>
<feature type="region of interest" description="Disordered" evidence="1">
    <location>
        <begin position="207"/>
        <end position="226"/>
    </location>
</feature>
<dbReference type="PRINTS" id="PR00068">
    <property type="entry name" value="CUZNDISMTASE"/>
</dbReference>
<organism evidence="4 5">
    <name type="scientific">Oedothorax gibbosus</name>
    <dbReference type="NCBI Taxonomy" id="931172"/>
    <lineage>
        <taxon>Eukaryota</taxon>
        <taxon>Metazoa</taxon>
        <taxon>Ecdysozoa</taxon>
        <taxon>Arthropoda</taxon>
        <taxon>Chelicerata</taxon>
        <taxon>Arachnida</taxon>
        <taxon>Araneae</taxon>
        <taxon>Araneomorphae</taxon>
        <taxon>Entelegynae</taxon>
        <taxon>Araneoidea</taxon>
        <taxon>Linyphiidae</taxon>
        <taxon>Erigoninae</taxon>
        <taxon>Oedothorax</taxon>
    </lineage>
</organism>
<dbReference type="PANTHER" id="PTHR10003">
    <property type="entry name" value="SUPEROXIDE DISMUTASE CU-ZN -RELATED"/>
    <property type="match status" value="1"/>
</dbReference>
<accession>A0AAV6VUK1</accession>
<reference evidence="4 5" key="1">
    <citation type="journal article" date="2022" name="Nat. Ecol. Evol.">
        <title>A masculinizing supergene underlies an exaggerated male reproductive morph in a spider.</title>
        <authorList>
            <person name="Hendrickx F."/>
            <person name="De Corte Z."/>
            <person name="Sonet G."/>
            <person name="Van Belleghem S.M."/>
            <person name="Kostlbacher S."/>
            <person name="Vangestel C."/>
        </authorList>
    </citation>
    <scope>NUCLEOTIDE SEQUENCE [LARGE SCALE GENOMIC DNA]</scope>
    <source>
        <strain evidence="4">W744_W776</strain>
    </source>
</reference>
<dbReference type="InterPro" id="IPR036423">
    <property type="entry name" value="SOD-like_Cu/Zn_dom_sf"/>
</dbReference>
<dbReference type="InterPro" id="IPR001424">
    <property type="entry name" value="SOD_Cu_Zn_dom"/>
</dbReference>
<feature type="domain" description="Superoxide dismutase copper/zinc binding" evidence="3">
    <location>
        <begin position="352"/>
        <end position="461"/>
    </location>
</feature>
<dbReference type="GO" id="GO:0006801">
    <property type="term" value="P:superoxide metabolic process"/>
    <property type="evidence" value="ECO:0007669"/>
    <property type="project" value="InterPro"/>
</dbReference>
<dbReference type="Gene3D" id="2.60.40.200">
    <property type="entry name" value="Superoxide dismutase, copper/zinc binding domain"/>
    <property type="match status" value="1"/>
</dbReference>
<evidence type="ECO:0000256" key="1">
    <source>
        <dbReference type="SAM" id="MobiDB-lite"/>
    </source>
</evidence>
<feature type="chain" id="PRO_5043709021" description="Superoxide dismutase copper/zinc binding domain-containing protein" evidence="2">
    <location>
        <begin position="20"/>
        <end position="483"/>
    </location>
</feature>
<feature type="compositionally biased region" description="Basic and acidic residues" evidence="1">
    <location>
        <begin position="95"/>
        <end position="186"/>
    </location>
</feature>
<protein>
    <recommendedName>
        <fullName evidence="3">Superoxide dismutase copper/zinc binding domain-containing protein</fullName>
    </recommendedName>
</protein>
<dbReference type="PROSITE" id="PS00087">
    <property type="entry name" value="SOD_CU_ZN_1"/>
    <property type="match status" value="1"/>
</dbReference>
<keyword evidence="2" id="KW-0732">Signal</keyword>
<dbReference type="SUPFAM" id="SSF49329">
    <property type="entry name" value="Cu,Zn superoxide dismutase-like"/>
    <property type="match status" value="1"/>
</dbReference>
<dbReference type="CDD" id="cd00305">
    <property type="entry name" value="Cu-Zn_Superoxide_Dismutase"/>
    <property type="match status" value="1"/>
</dbReference>
<evidence type="ECO:0000313" key="4">
    <source>
        <dbReference type="EMBL" id="KAG8199776.1"/>
    </source>
</evidence>
<feature type="region of interest" description="Disordered" evidence="1">
    <location>
        <begin position="333"/>
        <end position="354"/>
    </location>
</feature>
<comment type="caution">
    <text evidence="4">The sequence shown here is derived from an EMBL/GenBank/DDBJ whole genome shotgun (WGS) entry which is preliminary data.</text>
</comment>
<feature type="region of interest" description="Disordered" evidence="1">
    <location>
        <begin position="88"/>
        <end position="201"/>
    </location>
</feature>
<evidence type="ECO:0000259" key="3">
    <source>
        <dbReference type="Pfam" id="PF00080"/>
    </source>
</evidence>
<feature type="signal peptide" evidence="2">
    <location>
        <begin position="1"/>
        <end position="19"/>
    </location>
</feature>
<dbReference type="AlphaFoldDB" id="A0AAV6VUK1"/>